<dbReference type="PROSITE" id="PS51864">
    <property type="entry name" value="ASTACIN"/>
    <property type="match status" value="1"/>
</dbReference>
<evidence type="ECO:0000259" key="4">
    <source>
        <dbReference type="PROSITE" id="PS51864"/>
    </source>
</evidence>
<dbReference type="PANTHER" id="PTHR10127:SF850">
    <property type="entry name" value="METALLOENDOPEPTIDASE"/>
    <property type="match status" value="1"/>
</dbReference>
<evidence type="ECO:0000256" key="2">
    <source>
        <dbReference type="RuleBase" id="RU361183"/>
    </source>
</evidence>
<gene>
    <name evidence="5" type="ORF">OFUS_LOCUS15116</name>
</gene>
<dbReference type="PRINTS" id="PR00480">
    <property type="entry name" value="ASTACIN"/>
</dbReference>
<dbReference type="EMBL" id="CAIIXF020000007">
    <property type="protein sequence ID" value="CAH1789824.1"/>
    <property type="molecule type" value="Genomic_DNA"/>
</dbReference>
<keyword evidence="1 2" id="KW-0645">Protease</keyword>
<dbReference type="AlphaFoldDB" id="A0A8S4P931"/>
<sequence length="312" mass="35185">NSRPWSGNNKVVPYRFAAGFRADWQPKVRAAINEWQQKTCLTFRPAYPGDQHVIEFYHGTGCNSPVGMNRVNRISLEYPGCGSHYTILHEIGHSLGMGHEHQHPDQAQYMTILYQNIEEKWKQWYRPMPRSNVDTKGFSYDPYSVMHYHPGPSNRPFIKMRDPRLQSIVGQVKSLSAGDANFVNKGNGCQGTGGGTGPRITTPRPRVTTPRPRVTTQRPVTGACNGAMGRQSGNGQQVTQNWINKTWRQVRLMWVDYNGNTNGGWLIQPLQSTGLMTNTQHPFVARIEGGQWLKINGQCVHYPNGGYASIDF</sequence>
<comment type="caution">
    <text evidence="1">Lacks conserved residue(s) required for the propagation of feature annotation.</text>
</comment>
<keyword evidence="1 2" id="KW-0378">Hydrolase</keyword>
<name>A0A8S4P931_OWEFU</name>
<protein>
    <recommendedName>
        <fullName evidence="2">Metalloendopeptidase</fullName>
        <ecNumber evidence="2">3.4.24.-</ecNumber>
    </recommendedName>
</protein>
<keyword evidence="1 2" id="KW-0482">Metalloprotease</keyword>
<proteinExistence type="predicted"/>
<accession>A0A8S4P931</accession>
<dbReference type="InterPro" id="IPR006026">
    <property type="entry name" value="Peptidase_Metallo"/>
</dbReference>
<reference evidence="5" key="1">
    <citation type="submission" date="2022-03" db="EMBL/GenBank/DDBJ databases">
        <authorList>
            <person name="Martin C."/>
        </authorList>
    </citation>
    <scope>NUCLEOTIDE SEQUENCE</scope>
</reference>
<dbReference type="GO" id="GO:0006508">
    <property type="term" value="P:proteolysis"/>
    <property type="evidence" value="ECO:0007669"/>
    <property type="project" value="UniProtKB-KW"/>
</dbReference>
<dbReference type="InterPro" id="IPR001506">
    <property type="entry name" value="Peptidase_M12A"/>
</dbReference>
<dbReference type="InterPro" id="IPR024079">
    <property type="entry name" value="MetalloPept_cat_dom_sf"/>
</dbReference>
<evidence type="ECO:0000256" key="3">
    <source>
        <dbReference type="SAM" id="MobiDB-lite"/>
    </source>
</evidence>
<evidence type="ECO:0000313" key="6">
    <source>
        <dbReference type="Proteomes" id="UP000749559"/>
    </source>
</evidence>
<dbReference type="InterPro" id="IPR036208">
    <property type="entry name" value="VHL_sf"/>
</dbReference>
<keyword evidence="1 2" id="KW-0862">Zinc</keyword>
<dbReference type="SUPFAM" id="SSF49468">
    <property type="entry name" value="VHL"/>
    <property type="match status" value="1"/>
</dbReference>
<dbReference type="Gene3D" id="2.60.40.780">
    <property type="entry name" value="von Hippel-Lindau disease tumour suppressor, beta domain"/>
    <property type="match status" value="1"/>
</dbReference>
<dbReference type="GO" id="GO:0008270">
    <property type="term" value="F:zinc ion binding"/>
    <property type="evidence" value="ECO:0007669"/>
    <property type="project" value="UniProtKB-UniRule"/>
</dbReference>
<keyword evidence="1 2" id="KW-0479">Metal-binding</keyword>
<dbReference type="PANTHER" id="PTHR10127">
    <property type="entry name" value="DISCOIDIN, CUB, EGF, LAMININ , AND ZINC METALLOPROTEASE DOMAIN CONTAINING"/>
    <property type="match status" value="1"/>
</dbReference>
<dbReference type="InterPro" id="IPR037140">
    <property type="entry name" value="VHL_beta_dom_sf"/>
</dbReference>
<feature type="non-terminal residue" evidence="5">
    <location>
        <position position="1"/>
    </location>
</feature>
<dbReference type="OrthoDB" id="291007at2759"/>
<feature type="region of interest" description="Disordered" evidence="3">
    <location>
        <begin position="187"/>
        <end position="219"/>
    </location>
</feature>
<feature type="compositionally biased region" description="Low complexity" evidence="3">
    <location>
        <begin position="198"/>
        <end position="219"/>
    </location>
</feature>
<dbReference type="SUPFAM" id="SSF55486">
    <property type="entry name" value="Metalloproteases ('zincins'), catalytic domain"/>
    <property type="match status" value="1"/>
</dbReference>
<dbReference type="GO" id="GO:0004222">
    <property type="term" value="F:metalloendopeptidase activity"/>
    <property type="evidence" value="ECO:0007669"/>
    <property type="project" value="UniProtKB-UniRule"/>
</dbReference>
<dbReference type="Proteomes" id="UP000749559">
    <property type="component" value="Unassembled WGS sequence"/>
</dbReference>
<feature type="binding site" evidence="1">
    <location>
        <position position="99"/>
    </location>
    <ligand>
        <name>Zn(2+)</name>
        <dbReference type="ChEBI" id="CHEBI:29105"/>
        <note>catalytic</note>
    </ligand>
</feature>
<dbReference type="Gene3D" id="3.40.390.10">
    <property type="entry name" value="Collagenase (Catalytic Domain)"/>
    <property type="match status" value="1"/>
</dbReference>
<dbReference type="SMART" id="SM00235">
    <property type="entry name" value="ZnMc"/>
    <property type="match status" value="1"/>
</dbReference>
<feature type="binding site" evidence="1">
    <location>
        <position position="93"/>
    </location>
    <ligand>
        <name>Zn(2+)</name>
        <dbReference type="ChEBI" id="CHEBI:29105"/>
        <note>catalytic</note>
    </ligand>
</feature>
<feature type="active site" evidence="1">
    <location>
        <position position="90"/>
    </location>
</feature>
<feature type="compositionally biased region" description="Gly residues" evidence="3">
    <location>
        <begin position="188"/>
        <end position="197"/>
    </location>
</feature>
<organism evidence="5 6">
    <name type="scientific">Owenia fusiformis</name>
    <name type="common">Polychaete worm</name>
    <dbReference type="NCBI Taxonomy" id="6347"/>
    <lineage>
        <taxon>Eukaryota</taxon>
        <taxon>Metazoa</taxon>
        <taxon>Spiralia</taxon>
        <taxon>Lophotrochozoa</taxon>
        <taxon>Annelida</taxon>
        <taxon>Polychaeta</taxon>
        <taxon>Sedentaria</taxon>
        <taxon>Canalipalpata</taxon>
        <taxon>Sabellida</taxon>
        <taxon>Oweniida</taxon>
        <taxon>Oweniidae</taxon>
        <taxon>Owenia</taxon>
    </lineage>
</organism>
<comment type="cofactor">
    <cofactor evidence="1 2">
        <name>Zn(2+)</name>
        <dbReference type="ChEBI" id="CHEBI:29105"/>
    </cofactor>
    <text evidence="1 2">Binds 1 zinc ion per subunit.</text>
</comment>
<dbReference type="EC" id="3.4.24.-" evidence="2"/>
<feature type="binding site" evidence="1">
    <location>
        <position position="89"/>
    </location>
    <ligand>
        <name>Zn(2+)</name>
        <dbReference type="ChEBI" id="CHEBI:29105"/>
        <note>catalytic</note>
    </ligand>
</feature>
<dbReference type="Pfam" id="PF01400">
    <property type="entry name" value="Astacin"/>
    <property type="match status" value="1"/>
</dbReference>
<evidence type="ECO:0000256" key="1">
    <source>
        <dbReference type="PROSITE-ProRule" id="PRU01211"/>
    </source>
</evidence>
<evidence type="ECO:0000313" key="5">
    <source>
        <dbReference type="EMBL" id="CAH1789824.1"/>
    </source>
</evidence>
<keyword evidence="6" id="KW-1185">Reference proteome</keyword>
<comment type="caution">
    <text evidence="5">The sequence shown here is derived from an EMBL/GenBank/DDBJ whole genome shotgun (WGS) entry which is preliminary data.</text>
</comment>
<feature type="domain" description="Peptidase M12A" evidence="4">
    <location>
        <begin position="1"/>
        <end position="190"/>
    </location>
</feature>